<keyword evidence="19" id="KW-1185">Reference proteome</keyword>
<evidence type="ECO:0000256" key="11">
    <source>
        <dbReference type="ARBA" id="ARBA00030363"/>
    </source>
</evidence>
<dbReference type="SUPFAM" id="SSF51197">
    <property type="entry name" value="Clavaminate synthase-like"/>
    <property type="match status" value="1"/>
</dbReference>
<evidence type="ECO:0000256" key="3">
    <source>
        <dbReference type="ARBA" id="ARBA00005022"/>
    </source>
</evidence>
<dbReference type="GO" id="GO:0050353">
    <property type="term" value="F:trimethyllysine dioxygenase activity"/>
    <property type="evidence" value="ECO:0007669"/>
    <property type="project" value="UniProtKB-EC"/>
</dbReference>
<evidence type="ECO:0000259" key="16">
    <source>
        <dbReference type="Pfam" id="PF02668"/>
    </source>
</evidence>
<reference evidence="18 19" key="1">
    <citation type="submission" date="2014-11" db="EMBL/GenBank/DDBJ databases">
        <authorList>
            <person name="Zhu J."/>
            <person name="Qi W."/>
            <person name="Song R."/>
        </authorList>
    </citation>
    <scope>NUCLEOTIDE SEQUENCE [LARGE SCALE GENOMIC DNA]</scope>
</reference>
<dbReference type="GO" id="GO:0045329">
    <property type="term" value="P:carnitine biosynthetic process"/>
    <property type="evidence" value="ECO:0007669"/>
    <property type="project" value="UniProtKB-KW"/>
</dbReference>
<dbReference type="PhylomeDB" id="A0A0G4FEL7"/>
<comment type="pathway">
    <text evidence="3">Amine and polyamine biosynthesis; carnitine biosynthesis.</text>
</comment>
<evidence type="ECO:0000256" key="6">
    <source>
        <dbReference type="ARBA" id="ARBA00022723"/>
    </source>
</evidence>
<evidence type="ECO:0000256" key="5">
    <source>
        <dbReference type="ARBA" id="ARBA00012267"/>
    </source>
</evidence>
<dbReference type="InterPro" id="IPR010376">
    <property type="entry name" value="GBBH-like_N"/>
</dbReference>
<keyword evidence="6" id="KW-0479">Metal-binding</keyword>
<name>A0A0G4FEL7_VITBC</name>
<dbReference type="Proteomes" id="UP000041254">
    <property type="component" value="Unassembled WGS sequence"/>
</dbReference>
<dbReference type="GO" id="GO:0046872">
    <property type="term" value="F:metal ion binding"/>
    <property type="evidence" value="ECO:0007669"/>
    <property type="project" value="UniProtKB-KW"/>
</dbReference>
<evidence type="ECO:0000256" key="1">
    <source>
        <dbReference type="ARBA" id="ARBA00001954"/>
    </source>
</evidence>
<dbReference type="Pfam" id="PF06155">
    <property type="entry name" value="GBBH-like_N"/>
    <property type="match status" value="1"/>
</dbReference>
<evidence type="ECO:0000256" key="12">
    <source>
        <dbReference type="ARBA" id="ARBA00031778"/>
    </source>
</evidence>
<evidence type="ECO:0000256" key="15">
    <source>
        <dbReference type="ARBA" id="ARBA00049334"/>
    </source>
</evidence>
<evidence type="ECO:0000256" key="8">
    <source>
        <dbReference type="ARBA" id="ARBA00022964"/>
    </source>
</evidence>
<protein>
    <recommendedName>
        <fullName evidence="5">trimethyllysine dioxygenase</fullName>
        <ecNumber evidence="5">1.14.11.8</ecNumber>
    </recommendedName>
    <alternativeName>
        <fullName evidence="12">Epsilon-trimethyllysine 2-oxoglutarate dioxygenase</fullName>
    </alternativeName>
    <alternativeName>
        <fullName evidence="11">TML hydroxylase</fullName>
    </alternativeName>
    <alternativeName>
        <fullName evidence="13">TML-alpha-ketoglutarate dioxygenase</fullName>
    </alternativeName>
</protein>
<evidence type="ECO:0000256" key="2">
    <source>
        <dbReference type="ARBA" id="ARBA00001961"/>
    </source>
</evidence>
<keyword evidence="8" id="KW-0223">Dioxygenase</keyword>
<comment type="catalytic activity">
    <reaction evidence="15">
        <text>N(6),N(6),N(6)-trimethyl-L-lysine + 2-oxoglutarate + O2 = (3S)-3-hydroxy-N(6),N(6),N(6)-trimethyl-L-lysine + succinate + CO2</text>
        <dbReference type="Rhea" id="RHEA:14181"/>
        <dbReference type="ChEBI" id="CHEBI:15379"/>
        <dbReference type="ChEBI" id="CHEBI:16526"/>
        <dbReference type="ChEBI" id="CHEBI:16810"/>
        <dbReference type="ChEBI" id="CHEBI:30031"/>
        <dbReference type="ChEBI" id="CHEBI:58100"/>
        <dbReference type="ChEBI" id="CHEBI:141499"/>
        <dbReference type="EC" id="1.14.11.8"/>
    </reaction>
</comment>
<feature type="domain" description="TauD/TfdA-like" evidence="16">
    <location>
        <begin position="207"/>
        <end position="446"/>
    </location>
</feature>
<dbReference type="InterPro" id="IPR050411">
    <property type="entry name" value="AlphaKG_dependent_hydroxylases"/>
</dbReference>
<dbReference type="AlphaFoldDB" id="A0A0G4FEL7"/>
<evidence type="ECO:0000256" key="14">
    <source>
        <dbReference type="ARBA" id="ARBA00046008"/>
    </source>
</evidence>
<accession>A0A0G4FEL7</accession>
<evidence type="ECO:0000256" key="4">
    <source>
        <dbReference type="ARBA" id="ARBA00008654"/>
    </source>
</evidence>
<comment type="cofactor">
    <cofactor evidence="1">
        <name>Fe(2+)</name>
        <dbReference type="ChEBI" id="CHEBI:29033"/>
    </cofactor>
</comment>
<evidence type="ECO:0000256" key="7">
    <source>
        <dbReference type="ARBA" id="ARBA00022873"/>
    </source>
</evidence>
<dbReference type="OrthoDB" id="408401at2759"/>
<dbReference type="InterPro" id="IPR038492">
    <property type="entry name" value="GBBH-like_N_sf"/>
</dbReference>
<evidence type="ECO:0000256" key="10">
    <source>
        <dbReference type="ARBA" id="ARBA00023004"/>
    </source>
</evidence>
<evidence type="ECO:0000259" key="17">
    <source>
        <dbReference type="Pfam" id="PF06155"/>
    </source>
</evidence>
<comment type="function">
    <text evidence="14">Converts trimethyllysine (TML) into hydroxytrimethyllysine (HTML).</text>
</comment>
<evidence type="ECO:0000256" key="9">
    <source>
        <dbReference type="ARBA" id="ARBA00023002"/>
    </source>
</evidence>
<evidence type="ECO:0000256" key="13">
    <source>
        <dbReference type="ARBA" id="ARBA00032283"/>
    </source>
</evidence>
<dbReference type="Gene3D" id="3.60.130.10">
    <property type="entry name" value="Clavaminate synthase-like"/>
    <property type="match status" value="1"/>
</dbReference>
<comment type="similarity">
    <text evidence="4">Belongs to the gamma-BBH/TMLD family.</text>
</comment>
<evidence type="ECO:0000313" key="18">
    <source>
        <dbReference type="EMBL" id="CEM11646.1"/>
    </source>
</evidence>
<dbReference type="InterPro" id="IPR042098">
    <property type="entry name" value="TauD-like_sf"/>
</dbReference>
<keyword evidence="9" id="KW-0560">Oxidoreductase</keyword>
<dbReference type="InterPro" id="IPR003819">
    <property type="entry name" value="TauD/TfdA-like"/>
</dbReference>
<dbReference type="EMBL" id="CDMY01000421">
    <property type="protein sequence ID" value="CEM11646.1"/>
    <property type="molecule type" value="Genomic_DNA"/>
</dbReference>
<gene>
    <name evidence="18" type="ORF">Vbra_15174</name>
</gene>
<keyword evidence="7" id="KW-0124">Carnitine biosynthesis</keyword>
<dbReference type="Pfam" id="PF02668">
    <property type="entry name" value="TauD"/>
    <property type="match status" value="1"/>
</dbReference>
<organism evidence="18 19">
    <name type="scientific">Vitrella brassicaformis (strain CCMP3155)</name>
    <dbReference type="NCBI Taxonomy" id="1169540"/>
    <lineage>
        <taxon>Eukaryota</taxon>
        <taxon>Sar</taxon>
        <taxon>Alveolata</taxon>
        <taxon>Colpodellida</taxon>
        <taxon>Vitrellaceae</taxon>
        <taxon>Vitrella</taxon>
    </lineage>
</organism>
<evidence type="ECO:0000313" key="19">
    <source>
        <dbReference type="Proteomes" id="UP000041254"/>
    </source>
</evidence>
<dbReference type="OMA" id="GRHIIQC"/>
<keyword evidence="10" id="KW-0408">Iron</keyword>
<comment type="cofactor">
    <cofactor evidence="2">
        <name>L-ascorbate</name>
        <dbReference type="ChEBI" id="CHEBI:38290"/>
    </cofactor>
</comment>
<dbReference type="InParanoid" id="A0A0G4FEL7"/>
<dbReference type="STRING" id="1169540.A0A0G4FEL7"/>
<dbReference type="EC" id="1.14.11.8" evidence="5"/>
<dbReference type="GO" id="GO:0005739">
    <property type="term" value="C:mitochondrion"/>
    <property type="evidence" value="ECO:0007669"/>
    <property type="project" value="TreeGrafter"/>
</dbReference>
<feature type="domain" description="Gamma-butyrobetaine hydroxylase-like N-terminal" evidence="17">
    <location>
        <begin position="72"/>
        <end position="161"/>
    </location>
</feature>
<dbReference type="Gene3D" id="3.30.2020.30">
    <property type="match status" value="1"/>
</dbReference>
<dbReference type="VEuPathDB" id="CryptoDB:Vbra_15174"/>
<dbReference type="PANTHER" id="PTHR10696:SF51">
    <property type="entry name" value="TRIMETHYLLYSINE DIOXYGENASE, MITOCHONDRIAL"/>
    <property type="match status" value="1"/>
</dbReference>
<sequence>MLAHRISKRLAGVITATASRAPSLPRIALPPHRLQRAALQTQSHTQTQTQTASHLPFPVVDEHAASGGGVGVSIHLASGECLALHPQWLRERCRCDKCTDQPSRQPVVDVFMHSGDGTDGTTGVANHRHPVDIQAVDIVGDDGRAFDVHFTDGCRQVYEVDTILEEVADPKNFGVQLGASVKPLPEPKPWPPHNASLQQYSCKAISTDESAMASALHDLLESGVVLIKDVPTVENYSLKLLKLIGTVRHTNWGPTFQVHTGVPGIGEVDDAGQADTAYTEMAIPPHVDNPYRNPMPQYQILHCLVNHSEGGGNILVDAIAVAEEIRRQSPRAFDLLASTIVRWEYGGGLTPYIHFSPHITLDYRGRVSGIVYSNKSGGYAPLMASVETQEAFYEAKAMLGRLLMDDRFHLKHRLEPGDMIIFSNLRVLHARETITKSGERYVQGSYIDNDSVTSTYLGLVQGTKKLDALQ</sequence>
<proteinExistence type="inferred from homology"/>
<dbReference type="PANTHER" id="PTHR10696">
    <property type="entry name" value="GAMMA-BUTYROBETAINE HYDROXYLASE-RELATED"/>
    <property type="match status" value="1"/>
</dbReference>